<evidence type="ECO:0000259" key="6">
    <source>
        <dbReference type="Pfam" id="PF08281"/>
    </source>
</evidence>
<comment type="similarity">
    <text evidence="1">Belongs to the sigma-70 factor family. ECF subfamily.</text>
</comment>
<dbReference type="PANTHER" id="PTHR43133:SF63">
    <property type="entry name" value="RNA POLYMERASE SIGMA FACTOR FECI-RELATED"/>
    <property type="match status" value="1"/>
</dbReference>
<dbReference type="InterPro" id="IPR039425">
    <property type="entry name" value="RNA_pol_sigma-70-like"/>
</dbReference>
<reference evidence="7" key="1">
    <citation type="journal article" date="2014" name="Int. J. Syst. Evol. Microbiol.">
        <title>Complete genome sequence of Corynebacterium casei LMG S-19264T (=DSM 44701T), isolated from a smear-ripened cheese.</title>
        <authorList>
            <consortium name="US DOE Joint Genome Institute (JGI-PGF)"/>
            <person name="Walter F."/>
            <person name="Albersmeier A."/>
            <person name="Kalinowski J."/>
            <person name="Ruckert C."/>
        </authorList>
    </citation>
    <scope>NUCLEOTIDE SEQUENCE</scope>
    <source>
        <strain evidence="7">KCTC 42590</strain>
    </source>
</reference>
<dbReference type="Pfam" id="PF08281">
    <property type="entry name" value="Sigma70_r4_2"/>
    <property type="match status" value="1"/>
</dbReference>
<dbReference type="Pfam" id="PF04542">
    <property type="entry name" value="Sigma70_r2"/>
    <property type="match status" value="1"/>
</dbReference>
<dbReference type="Proteomes" id="UP000630923">
    <property type="component" value="Unassembled WGS sequence"/>
</dbReference>
<evidence type="ECO:0000256" key="4">
    <source>
        <dbReference type="ARBA" id="ARBA00023163"/>
    </source>
</evidence>
<dbReference type="GO" id="GO:0003677">
    <property type="term" value="F:DNA binding"/>
    <property type="evidence" value="ECO:0007669"/>
    <property type="project" value="InterPro"/>
</dbReference>
<evidence type="ECO:0000256" key="1">
    <source>
        <dbReference type="ARBA" id="ARBA00010641"/>
    </source>
</evidence>
<dbReference type="InterPro" id="IPR013325">
    <property type="entry name" value="RNA_pol_sigma_r2"/>
</dbReference>
<keyword evidence="8" id="KW-1185">Reference proteome</keyword>
<dbReference type="GO" id="GO:0006352">
    <property type="term" value="P:DNA-templated transcription initiation"/>
    <property type="evidence" value="ECO:0007669"/>
    <property type="project" value="InterPro"/>
</dbReference>
<keyword evidence="4" id="KW-0804">Transcription</keyword>
<evidence type="ECO:0000313" key="7">
    <source>
        <dbReference type="EMBL" id="GHF13355.1"/>
    </source>
</evidence>
<dbReference type="InterPro" id="IPR013324">
    <property type="entry name" value="RNA_pol_sigma_r3/r4-like"/>
</dbReference>
<dbReference type="InterPro" id="IPR007627">
    <property type="entry name" value="RNA_pol_sigma70_r2"/>
</dbReference>
<organism evidence="7 8">
    <name type="scientific">Kordiimonas sediminis</name>
    <dbReference type="NCBI Taxonomy" id="1735581"/>
    <lineage>
        <taxon>Bacteria</taxon>
        <taxon>Pseudomonadati</taxon>
        <taxon>Pseudomonadota</taxon>
        <taxon>Alphaproteobacteria</taxon>
        <taxon>Kordiimonadales</taxon>
        <taxon>Kordiimonadaceae</taxon>
        <taxon>Kordiimonas</taxon>
    </lineage>
</organism>
<reference evidence="7" key="2">
    <citation type="submission" date="2020-09" db="EMBL/GenBank/DDBJ databases">
        <authorList>
            <person name="Sun Q."/>
            <person name="Kim S."/>
        </authorList>
    </citation>
    <scope>NUCLEOTIDE SEQUENCE</scope>
    <source>
        <strain evidence="7">KCTC 42590</strain>
    </source>
</reference>
<dbReference type="PANTHER" id="PTHR43133">
    <property type="entry name" value="RNA POLYMERASE ECF-TYPE SIGMA FACTO"/>
    <property type="match status" value="1"/>
</dbReference>
<evidence type="ECO:0000256" key="2">
    <source>
        <dbReference type="ARBA" id="ARBA00023015"/>
    </source>
</evidence>
<dbReference type="AlphaFoldDB" id="A0A919AK69"/>
<dbReference type="SUPFAM" id="SSF88946">
    <property type="entry name" value="Sigma2 domain of RNA polymerase sigma factors"/>
    <property type="match status" value="1"/>
</dbReference>
<evidence type="ECO:0000313" key="8">
    <source>
        <dbReference type="Proteomes" id="UP000630923"/>
    </source>
</evidence>
<dbReference type="GO" id="GO:0016987">
    <property type="term" value="F:sigma factor activity"/>
    <property type="evidence" value="ECO:0007669"/>
    <property type="project" value="UniProtKB-KW"/>
</dbReference>
<dbReference type="NCBIfam" id="TIGR02937">
    <property type="entry name" value="sigma70-ECF"/>
    <property type="match status" value="1"/>
</dbReference>
<comment type="caution">
    <text evidence="7">The sequence shown here is derived from an EMBL/GenBank/DDBJ whole genome shotgun (WGS) entry which is preliminary data.</text>
</comment>
<gene>
    <name evidence="7" type="primary">fecI</name>
    <name evidence="7" type="ORF">GCM10017044_04190</name>
</gene>
<name>A0A919AK69_9PROT</name>
<evidence type="ECO:0000259" key="5">
    <source>
        <dbReference type="Pfam" id="PF04542"/>
    </source>
</evidence>
<feature type="domain" description="RNA polymerase sigma factor 70 region 4 type 2" evidence="6">
    <location>
        <begin position="117"/>
        <end position="163"/>
    </location>
</feature>
<proteinExistence type="inferred from homology"/>
<protein>
    <submittedName>
        <fullName evidence="7">RNA polymerase sigma factor</fullName>
    </submittedName>
</protein>
<dbReference type="RefSeq" id="WP_191249899.1">
    <property type="nucleotide sequence ID" value="NZ_BNCI01000001.1"/>
</dbReference>
<dbReference type="Gene3D" id="1.10.1740.10">
    <property type="match status" value="1"/>
</dbReference>
<dbReference type="EMBL" id="BNCI01000001">
    <property type="protein sequence ID" value="GHF13355.1"/>
    <property type="molecule type" value="Genomic_DNA"/>
</dbReference>
<feature type="domain" description="RNA polymerase sigma-70 region 2" evidence="5">
    <location>
        <begin position="13"/>
        <end position="78"/>
    </location>
</feature>
<accession>A0A919AK69</accession>
<dbReference type="SUPFAM" id="SSF88659">
    <property type="entry name" value="Sigma3 and sigma4 domains of RNA polymerase sigma factors"/>
    <property type="match status" value="1"/>
</dbReference>
<dbReference type="InterPro" id="IPR013249">
    <property type="entry name" value="RNA_pol_sigma70_r4_t2"/>
</dbReference>
<keyword evidence="2" id="KW-0805">Transcription regulation</keyword>
<keyword evidence="3" id="KW-0731">Sigma factor</keyword>
<evidence type="ECO:0000256" key="3">
    <source>
        <dbReference type="ARBA" id="ARBA00023082"/>
    </source>
</evidence>
<sequence length="177" mass="20844">MQAKVRETRIENLYRYHLQDFLAYTRARGVSRDDAEEIVQDAFARMNNYDQLEKVENDTAFLRTVIINIIRDRLRKRKVTPAFITYDDLTVEIATDAPSADDKVCARQILHQTMKDLGSLPKRTKEIFLLYRLKDKTYAQIARHYNVSISVVRRHLRDAIMHLMQKCCERELAISLP</sequence>
<dbReference type="InterPro" id="IPR036388">
    <property type="entry name" value="WH-like_DNA-bd_sf"/>
</dbReference>
<dbReference type="InterPro" id="IPR014284">
    <property type="entry name" value="RNA_pol_sigma-70_dom"/>
</dbReference>
<dbReference type="Gene3D" id="1.10.10.10">
    <property type="entry name" value="Winged helix-like DNA-binding domain superfamily/Winged helix DNA-binding domain"/>
    <property type="match status" value="1"/>
</dbReference>